<evidence type="ECO:0000313" key="2">
    <source>
        <dbReference type="EMBL" id="KAK9105057.1"/>
    </source>
</evidence>
<organism evidence="2 3">
    <name type="scientific">Stephania cephalantha</name>
    <dbReference type="NCBI Taxonomy" id="152367"/>
    <lineage>
        <taxon>Eukaryota</taxon>
        <taxon>Viridiplantae</taxon>
        <taxon>Streptophyta</taxon>
        <taxon>Embryophyta</taxon>
        <taxon>Tracheophyta</taxon>
        <taxon>Spermatophyta</taxon>
        <taxon>Magnoliopsida</taxon>
        <taxon>Ranunculales</taxon>
        <taxon>Menispermaceae</taxon>
        <taxon>Menispermoideae</taxon>
        <taxon>Cissampelideae</taxon>
        <taxon>Stephania</taxon>
    </lineage>
</organism>
<sequence>MHQRWRQRGGRRPTARSARRTKRRRRGKAAPDLKRELARSQDGTATRWSAWQKTNTATRGSVAGKAKGSGGDSDTWIHVDRHVDPLKRLLERLTDGLRYQVANDIRIEEVELEFEFGEGGSDERLEIRIGDEEVEEDVLRTQRVSENRMDDGDRSSEVLDVESNGDVDGRSGRTAISDATMSQESIERTEIQQEYVNMCDTAATSGASTSGDGEAFLDFTEAFIPTLPLNSREEALTWAQDTAAKCDFFVIILKSDAVDSESAP</sequence>
<feature type="compositionally biased region" description="Basic and acidic residues" evidence="1">
    <location>
        <begin position="29"/>
        <end position="39"/>
    </location>
</feature>
<feature type="region of interest" description="Disordered" evidence="1">
    <location>
        <begin position="147"/>
        <end position="173"/>
    </location>
</feature>
<feature type="compositionally biased region" description="Basic and acidic residues" evidence="1">
    <location>
        <begin position="147"/>
        <end position="157"/>
    </location>
</feature>
<reference evidence="2 3" key="1">
    <citation type="submission" date="2024-01" db="EMBL/GenBank/DDBJ databases">
        <title>Genome assemblies of Stephania.</title>
        <authorList>
            <person name="Yang L."/>
        </authorList>
    </citation>
    <scope>NUCLEOTIDE SEQUENCE [LARGE SCALE GENOMIC DNA]</scope>
    <source>
        <strain evidence="2">JXDWG</strain>
        <tissue evidence="2">Leaf</tissue>
    </source>
</reference>
<keyword evidence="3" id="KW-1185">Reference proteome</keyword>
<dbReference type="Proteomes" id="UP001419268">
    <property type="component" value="Unassembled WGS sequence"/>
</dbReference>
<feature type="region of interest" description="Disordered" evidence="1">
    <location>
        <begin position="1"/>
        <end position="72"/>
    </location>
</feature>
<proteinExistence type="predicted"/>
<accession>A0AAP0I0K6</accession>
<feature type="compositionally biased region" description="Basic residues" evidence="1">
    <location>
        <begin position="1"/>
        <end position="28"/>
    </location>
</feature>
<gene>
    <name evidence="2" type="ORF">Scep_021901</name>
</gene>
<evidence type="ECO:0000256" key="1">
    <source>
        <dbReference type="SAM" id="MobiDB-lite"/>
    </source>
</evidence>
<name>A0AAP0I0K6_9MAGN</name>
<dbReference type="EMBL" id="JBBNAG010000009">
    <property type="protein sequence ID" value="KAK9105057.1"/>
    <property type="molecule type" value="Genomic_DNA"/>
</dbReference>
<comment type="caution">
    <text evidence="2">The sequence shown here is derived from an EMBL/GenBank/DDBJ whole genome shotgun (WGS) entry which is preliminary data.</text>
</comment>
<protein>
    <submittedName>
        <fullName evidence="2">Uncharacterized protein</fullName>
    </submittedName>
</protein>
<feature type="compositionally biased region" description="Polar residues" evidence="1">
    <location>
        <begin position="41"/>
        <end position="59"/>
    </location>
</feature>
<evidence type="ECO:0000313" key="3">
    <source>
        <dbReference type="Proteomes" id="UP001419268"/>
    </source>
</evidence>
<dbReference type="AlphaFoldDB" id="A0AAP0I0K6"/>